<gene>
    <name evidence="4" type="ORF">AB5J49_42715</name>
</gene>
<dbReference type="EMBL" id="CP163439">
    <property type="protein sequence ID" value="XDQ39536.1"/>
    <property type="molecule type" value="Genomic_DNA"/>
</dbReference>
<sequence>MSDNRREDVVRTLTGTIVTACALSAALAVAGCGAGSDGDTEAGSDVFLQPAADQGPDPFTDSTATSTVARSPLTRTPRQARPGRAGLRSLSGETPGLYGGTRGAASCDVLRQIDRLTADRARGRVFARTAGISQASIPGYLRGLTSVVLRADTRVTNHGFRDGRETGYQSVLQAGTAVLVDSRGVPRVRCACGNPLAPPVGLRGKPGTSGRAWSGYRPNQVIVVAPTPQVITDITIIDIADSTWIERPIGHRGHDRDHVVRPPKPVPPTLVPHPHDSASDASPGEGSASPSHESPTDCAPPTVTATPGATDGPPKKTPAAAAGGVDTAPADCPSATITASPPPADPGRTPESPEPPEEPDPADSRTEPETSPDSSPSRDAPEKTGPEAVPDTPDIPDGGGLIPDEPGTSDSIFGSPTDVFDG</sequence>
<feature type="compositionally biased region" description="Low complexity" evidence="1">
    <location>
        <begin position="299"/>
        <end position="339"/>
    </location>
</feature>
<feature type="region of interest" description="Disordered" evidence="1">
    <location>
        <begin position="249"/>
        <end position="422"/>
    </location>
</feature>
<dbReference type="InterPro" id="IPR046704">
    <property type="entry name" value="DUF6777"/>
</dbReference>
<protein>
    <submittedName>
        <fullName evidence="4">DUF6777 domain-containing protein</fullName>
    </submittedName>
</protein>
<evidence type="ECO:0000313" key="4">
    <source>
        <dbReference type="EMBL" id="XDQ39536.1"/>
    </source>
</evidence>
<keyword evidence="2" id="KW-0732">Signal</keyword>
<feature type="compositionally biased region" description="Pro residues" evidence="1">
    <location>
        <begin position="262"/>
        <end position="271"/>
    </location>
</feature>
<feature type="chain" id="PRO_5044342706" evidence="2">
    <location>
        <begin position="31"/>
        <end position="422"/>
    </location>
</feature>
<evidence type="ECO:0000256" key="2">
    <source>
        <dbReference type="SAM" id="SignalP"/>
    </source>
</evidence>
<dbReference type="AlphaFoldDB" id="A0AB39QB64"/>
<accession>A0AB39QB64</accession>
<dbReference type="RefSeq" id="WP_369174259.1">
    <property type="nucleotide sequence ID" value="NZ_CP163439.1"/>
</dbReference>
<feature type="compositionally biased region" description="Polar residues" evidence="1">
    <location>
        <begin position="60"/>
        <end position="77"/>
    </location>
</feature>
<feature type="compositionally biased region" description="Basic and acidic residues" evidence="1">
    <location>
        <begin position="249"/>
        <end position="260"/>
    </location>
</feature>
<organism evidence="4">
    <name type="scientific">Streptomyces sp. R28</name>
    <dbReference type="NCBI Taxonomy" id="3238628"/>
    <lineage>
        <taxon>Bacteria</taxon>
        <taxon>Bacillati</taxon>
        <taxon>Actinomycetota</taxon>
        <taxon>Actinomycetes</taxon>
        <taxon>Kitasatosporales</taxon>
        <taxon>Streptomycetaceae</taxon>
        <taxon>Streptomyces</taxon>
    </lineage>
</organism>
<feature type="signal peptide" evidence="2">
    <location>
        <begin position="1"/>
        <end position="30"/>
    </location>
</feature>
<evidence type="ECO:0000259" key="3">
    <source>
        <dbReference type="Pfam" id="PF20568"/>
    </source>
</evidence>
<dbReference type="Pfam" id="PF20568">
    <property type="entry name" value="DUF6777"/>
    <property type="match status" value="1"/>
</dbReference>
<name>A0AB39QB64_9ACTN</name>
<feature type="domain" description="DUF6777" evidence="3">
    <location>
        <begin position="88"/>
        <end position="250"/>
    </location>
</feature>
<feature type="compositionally biased region" description="Low complexity" evidence="1">
    <location>
        <begin position="369"/>
        <end position="378"/>
    </location>
</feature>
<evidence type="ECO:0000256" key="1">
    <source>
        <dbReference type="SAM" id="MobiDB-lite"/>
    </source>
</evidence>
<dbReference type="PROSITE" id="PS51257">
    <property type="entry name" value="PROKAR_LIPOPROTEIN"/>
    <property type="match status" value="1"/>
</dbReference>
<reference evidence="4" key="1">
    <citation type="submission" date="2024-07" db="EMBL/GenBank/DDBJ databases">
        <authorList>
            <person name="Yu S.T."/>
        </authorList>
    </citation>
    <scope>NUCLEOTIDE SEQUENCE</scope>
    <source>
        <strain evidence="4">R28</strain>
    </source>
</reference>
<feature type="region of interest" description="Disordered" evidence="1">
    <location>
        <begin position="51"/>
        <end position="94"/>
    </location>
</feature>
<proteinExistence type="predicted"/>